<feature type="domain" description="PhoD-like phosphatase metallophosphatase" evidence="1">
    <location>
        <begin position="153"/>
        <end position="560"/>
    </location>
</feature>
<dbReference type="STRING" id="1763534.GCA_001831475_01620"/>
<dbReference type="InterPro" id="IPR018946">
    <property type="entry name" value="PhoD-like_MPP"/>
</dbReference>
<dbReference type="PROSITE" id="PS51257">
    <property type="entry name" value="PROKAR_LIPOPROTEIN"/>
    <property type="match status" value="1"/>
</dbReference>
<dbReference type="CDD" id="cd07389">
    <property type="entry name" value="MPP_PhoD"/>
    <property type="match status" value="1"/>
</dbReference>
<dbReference type="OrthoDB" id="9763616at2"/>
<evidence type="ECO:0000313" key="4">
    <source>
        <dbReference type="Proteomes" id="UP000093510"/>
    </source>
</evidence>
<dbReference type="Pfam" id="PF09423">
    <property type="entry name" value="PhoD"/>
    <property type="match status" value="1"/>
</dbReference>
<dbReference type="RefSeq" id="WP_066331804.1">
    <property type="nucleotide sequence ID" value="NZ_CP017688.1"/>
</dbReference>
<evidence type="ECO:0000259" key="1">
    <source>
        <dbReference type="Pfam" id="PF09423"/>
    </source>
</evidence>
<dbReference type="Gene3D" id="3.60.21.70">
    <property type="entry name" value="PhoD-like phosphatase"/>
    <property type="match status" value="1"/>
</dbReference>
<dbReference type="EMBL" id="LVEP01000002">
    <property type="protein sequence ID" value="OCB78798.1"/>
    <property type="molecule type" value="Genomic_DNA"/>
</dbReference>
<dbReference type="InterPro" id="IPR038607">
    <property type="entry name" value="PhoD-like_sf"/>
</dbReference>
<dbReference type="Pfam" id="PF16655">
    <property type="entry name" value="PhoD_N"/>
    <property type="match status" value="1"/>
</dbReference>
<proteinExistence type="predicted"/>
<dbReference type="InterPro" id="IPR029052">
    <property type="entry name" value="Metallo-depent_PP-like"/>
</dbReference>
<comment type="caution">
    <text evidence="3">The sequence shown here is derived from an EMBL/GenBank/DDBJ whole genome shotgun (WGS) entry which is preliminary data.</text>
</comment>
<feature type="domain" description="Phospholipase D N-terminal" evidence="2">
    <location>
        <begin position="50"/>
        <end position="140"/>
    </location>
</feature>
<sequence length="584" mass="64841">MESKSSRRSFLKNSLLVTGGILITPTFISCSEEDPEIQIAPPLQLANFNQGVASFDPTASSVIIWTRYTAGTAAVVKLFWEISTDIDFKQIVRQGNLETDASRDYTLAIEVQDLPSNQAFYYRFYNPLTQEVSVIGETITLPLQSEAVSQLKLAVCSCANYAAGLFTVYAAMANSDVDVIIHLGDYIYEYAVGEYGTNSHTASLGREHAPKHEIITLADYRNRYKQYRGDADLKLAHQKKPFITVWDDHEIANDTYKSGAENHQTTEGSFAVRKQVALQAYSEYIPLKTGKDSRINRDFHFGNLVSLYMLDTRVIARDKQLNYGDYFTANGSLDAVSFQKDLFRTDRQLLGMEQLSWLGSKISSSNAKWQVLGQQVLMTKMLMPAELLLTMTTILAEIDALGSARPETFQQFQKVASELVAIKLRVLAKDPSLTPAEKARVSTVMPYNLDAWDGYPAEREKVYAMLNGKKIVALAGDTHNGWKGKLKDASNNTVGVEFATSSVTSPGLETYLGIGDAGASMIANFQDILTILIDDLDYTDLSKRGYLKTTFTSSEVKAEWFYASSVFVPNGGVLNLEKTVVESF</sequence>
<organism evidence="3 4">
    <name type="scientific">Flavobacterium crassostreae</name>
    <dbReference type="NCBI Taxonomy" id="1763534"/>
    <lineage>
        <taxon>Bacteria</taxon>
        <taxon>Pseudomonadati</taxon>
        <taxon>Bacteroidota</taxon>
        <taxon>Flavobacteriia</taxon>
        <taxon>Flavobacteriales</taxon>
        <taxon>Flavobacteriaceae</taxon>
        <taxon>Flavobacterium</taxon>
    </lineage>
</organism>
<accession>A0A1B9EA79</accession>
<dbReference type="AlphaFoldDB" id="A0A1B9EA79"/>
<dbReference type="SUPFAM" id="SSF56300">
    <property type="entry name" value="Metallo-dependent phosphatases"/>
    <property type="match status" value="1"/>
</dbReference>
<gene>
    <name evidence="3" type="ORF">LPBF_01695</name>
</gene>
<protein>
    <submittedName>
        <fullName evidence="3">Alkaline phosphatase</fullName>
    </submittedName>
</protein>
<evidence type="ECO:0000313" key="3">
    <source>
        <dbReference type="EMBL" id="OCB78798.1"/>
    </source>
</evidence>
<dbReference type="Proteomes" id="UP000093510">
    <property type="component" value="Unassembled WGS sequence"/>
</dbReference>
<name>A0A1B9EA79_9FLAO</name>
<dbReference type="Gene3D" id="2.60.40.380">
    <property type="entry name" value="Purple acid phosphatase-like, N-terminal"/>
    <property type="match status" value="1"/>
</dbReference>
<keyword evidence="4" id="KW-1185">Reference proteome</keyword>
<dbReference type="PANTHER" id="PTHR43606:SF2">
    <property type="entry name" value="ALKALINE PHOSPHATASE FAMILY PROTEIN (AFU_ORTHOLOGUE AFUA_5G03860)"/>
    <property type="match status" value="1"/>
</dbReference>
<reference evidence="3 4" key="1">
    <citation type="submission" date="2016-03" db="EMBL/GenBank/DDBJ databases">
        <authorList>
            <person name="Ploux O."/>
        </authorList>
    </citation>
    <scope>NUCLEOTIDE SEQUENCE [LARGE SCALE GENOMIC DNA]</scope>
    <source>
        <strain evidence="3 4">LPB0076</strain>
    </source>
</reference>
<dbReference type="InterPro" id="IPR052900">
    <property type="entry name" value="Phospholipid_Metab_Enz"/>
</dbReference>
<evidence type="ECO:0000259" key="2">
    <source>
        <dbReference type="Pfam" id="PF16655"/>
    </source>
</evidence>
<dbReference type="PANTHER" id="PTHR43606">
    <property type="entry name" value="PHOSPHATASE, PUTATIVE (AFU_ORTHOLOGUE AFUA_6G08710)-RELATED"/>
    <property type="match status" value="1"/>
</dbReference>
<dbReference type="InterPro" id="IPR032093">
    <property type="entry name" value="PhoD_N"/>
</dbReference>